<evidence type="ECO:0000313" key="3">
    <source>
        <dbReference type="Proteomes" id="UP000235023"/>
    </source>
</evidence>
<dbReference type="SUPFAM" id="SSF48371">
    <property type="entry name" value="ARM repeat"/>
    <property type="match status" value="1"/>
</dbReference>
<accession>A0A2J5I1I0</accession>
<reference evidence="3" key="1">
    <citation type="submission" date="2017-12" db="EMBL/GenBank/DDBJ databases">
        <authorList>
            <consortium name="DOE Joint Genome Institute"/>
            <person name="Mondo S.J."/>
            <person name="Kjaerbolling I."/>
            <person name="Vesth T.C."/>
            <person name="Frisvad J.C."/>
            <person name="Nybo J.L."/>
            <person name="Theobald S."/>
            <person name="Kuo A."/>
            <person name="Bowyer P."/>
            <person name="Matsuda Y."/>
            <person name="Lyhne E.K."/>
            <person name="Kogle M.E."/>
            <person name="Clum A."/>
            <person name="Lipzen A."/>
            <person name="Salamov A."/>
            <person name="Ngan C.Y."/>
            <person name="Daum C."/>
            <person name="Chiniquy J."/>
            <person name="Barry K."/>
            <person name="LaButti K."/>
            <person name="Haridas S."/>
            <person name="Simmons B.A."/>
            <person name="Magnuson J.K."/>
            <person name="Mortensen U.H."/>
            <person name="Larsen T.O."/>
            <person name="Grigoriev I.V."/>
            <person name="Baker S.E."/>
            <person name="Andersen M.R."/>
            <person name="Nordberg H.P."/>
            <person name="Cantor M.N."/>
            <person name="Hua S.X."/>
        </authorList>
    </citation>
    <scope>NUCLEOTIDE SEQUENCE [LARGE SCALE GENOMIC DNA]</scope>
    <source>
        <strain evidence="3">IBT 19404</strain>
    </source>
</reference>
<dbReference type="Gene3D" id="1.25.10.10">
    <property type="entry name" value="Leucine-rich Repeat Variant"/>
    <property type="match status" value="1"/>
</dbReference>
<sequence length="449" mass="49821">MDPSALHHLTTTPWATLQHAYGPATDIPTQLLSLQSPDRQARSDAYDQLYSNIYHQSDRYEATAYAVPYILSILSNPAAPDRPRLFCLLLDLALGIPAEALPLGVKARSTSARGVSTWRDVPDGQVDYGLVAYDAVRAGVPLFWRCLEHTEDDGRVRAWAACALAYFPSEVNSNINADTNRLLHLMDQETDIMALASIMITLGLLLSSQNDTLSLQDNPSRTSTISRLHTHSTNPHPLLRWAAAVALIRLGHHSSENVDVITRALTDPSFIPAEFHVVFPFCEGDFGKYSAKILKGLDLSVYPGVVPAVLEALPRLPRPDALNLAEVTMELAFGAMPGDEDEDGDEEEEKDDDDDDRHPEQMSEIQRQTVMALAEWDDDEVWAMGILGGILEEWNIPGGSRDECRRYIGLSTLSVRTTFTKSTTVRNTELDWVMKCQGLSSDQRMHPQN</sequence>
<evidence type="ECO:0008006" key="4">
    <source>
        <dbReference type="Google" id="ProtNLM"/>
    </source>
</evidence>
<dbReference type="InterPro" id="IPR016024">
    <property type="entry name" value="ARM-type_fold"/>
</dbReference>
<organism evidence="2 3">
    <name type="scientific">Aspergillus taichungensis</name>
    <dbReference type="NCBI Taxonomy" id="482145"/>
    <lineage>
        <taxon>Eukaryota</taxon>
        <taxon>Fungi</taxon>
        <taxon>Dikarya</taxon>
        <taxon>Ascomycota</taxon>
        <taxon>Pezizomycotina</taxon>
        <taxon>Eurotiomycetes</taxon>
        <taxon>Eurotiomycetidae</taxon>
        <taxon>Eurotiales</taxon>
        <taxon>Aspergillaceae</taxon>
        <taxon>Aspergillus</taxon>
        <taxon>Aspergillus subgen. Circumdati</taxon>
    </lineage>
</organism>
<protein>
    <recommendedName>
        <fullName evidence="4">ARM repeat-containing protein</fullName>
    </recommendedName>
</protein>
<dbReference type="OrthoDB" id="515401at2759"/>
<dbReference type="AlphaFoldDB" id="A0A2J5I1I0"/>
<dbReference type="Proteomes" id="UP000235023">
    <property type="component" value="Unassembled WGS sequence"/>
</dbReference>
<gene>
    <name evidence="2" type="ORF">BDW42DRAFT_164475</name>
</gene>
<dbReference type="InterPro" id="IPR011989">
    <property type="entry name" value="ARM-like"/>
</dbReference>
<name>A0A2J5I1I0_9EURO</name>
<keyword evidence="3" id="KW-1185">Reference proteome</keyword>
<evidence type="ECO:0000256" key="1">
    <source>
        <dbReference type="SAM" id="MobiDB-lite"/>
    </source>
</evidence>
<evidence type="ECO:0000313" key="2">
    <source>
        <dbReference type="EMBL" id="PLN83697.1"/>
    </source>
</evidence>
<feature type="compositionally biased region" description="Acidic residues" evidence="1">
    <location>
        <begin position="338"/>
        <end position="355"/>
    </location>
</feature>
<dbReference type="EMBL" id="KZ559517">
    <property type="protein sequence ID" value="PLN83697.1"/>
    <property type="molecule type" value="Genomic_DNA"/>
</dbReference>
<feature type="region of interest" description="Disordered" evidence="1">
    <location>
        <begin position="335"/>
        <end position="364"/>
    </location>
</feature>
<proteinExistence type="predicted"/>